<keyword evidence="3" id="KW-0862">Zinc</keyword>
<keyword evidence="1" id="KW-0479">Metal-binding</keyword>
<dbReference type="AlphaFoldDB" id="A0A6A6A4F9"/>
<evidence type="ECO:0000256" key="1">
    <source>
        <dbReference type="ARBA" id="ARBA00022723"/>
    </source>
</evidence>
<feature type="domain" description="MYND-type" evidence="6">
    <location>
        <begin position="473"/>
        <end position="513"/>
    </location>
</feature>
<dbReference type="InterPro" id="IPR011990">
    <property type="entry name" value="TPR-like_helical_dom_sf"/>
</dbReference>
<evidence type="ECO:0000256" key="2">
    <source>
        <dbReference type="ARBA" id="ARBA00022771"/>
    </source>
</evidence>
<dbReference type="SUPFAM" id="SSF82199">
    <property type="entry name" value="SET domain"/>
    <property type="match status" value="1"/>
</dbReference>
<dbReference type="Pfam" id="PF01753">
    <property type="entry name" value="zf-MYND"/>
    <property type="match status" value="1"/>
</dbReference>
<organism evidence="7 8">
    <name type="scientific">Dothidotthia symphoricarpi CBS 119687</name>
    <dbReference type="NCBI Taxonomy" id="1392245"/>
    <lineage>
        <taxon>Eukaryota</taxon>
        <taxon>Fungi</taxon>
        <taxon>Dikarya</taxon>
        <taxon>Ascomycota</taxon>
        <taxon>Pezizomycotina</taxon>
        <taxon>Dothideomycetes</taxon>
        <taxon>Pleosporomycetidae</taxon>
        <taxon>Pleosporales</taxon>
        <taxon>Dothidotthiaceae</taxon>
        <taxon>Dothidotthia</taxon>
    </lineage>
</organism>
<dbReference type="InterPro" id="IPR046341">
    <property type="entry name" value="SET_dom_sf"/>
</dbReference>
<dbReference type="InterPro" id="IPR002893">
    <property type="entry name" value="Znf_MYND"/>
</dbReference>
<dbReference type="CDD" id="cd20071">
    <property type="entry name" value="SET_SMYD"/>
    <property type="match status" value="1"/>
</dbReference>
<protein>
    <submittedName>
        <fullName evidence="7">SET domain-containing protein</fullName>
    </submittedName>
</protein>
<dbReference type="Pfam" id="PF00856">
    <property type="entry name" value="SET"/>
    <property type="match status" value="1"/>
</dbReference>
<dbReference type="InterPro" id="IPR001214">
    <property type="entry name" value="SET_dom"/>
</dbReference>
<dbReference type="InterPro" id="IPR053185">
    <property type="entry name" value="SET_domain_protein"/>
</dbReference>
<sequence>MYAVEDVPGKGKGLVATKDIPKGTRIISEKPIIASSRHVANVEQLQIRVNQQFDTLNKDQKQEFLSMGNVYPYTNSTERMRGIFRTNALPIGSKLDGAGVFFNACRINHACDNNAQNFWNENLDLLTIHAVKDICKGEEITIFYLNSRRNRRARQEELQQNFKFTCSCRLCSLPPDESRNSDSKLDRIHELDCIIEQGGIAGLVSPARRMFSYVEEQVRLWNEPIPDELGLARAYPDAFQIAIANGDLARGRTFPERLVPLYLNALGGDSPDVIQYRKLVRDPTTHDYYGMSMKWKTTLDEVPQELGPEEFEDWLWRRKKDTAQGQLADLRDRETFPSFKDLPDEHDLQSEHFECREMVNYRPMHHWCFLAEIQDFDWSIHLQMAVKDVDGTILRLSLQTNPRGTEYAQSQIQKGYTVAILYAVRHTFMFGEPGIRHEKPQMMKIFPLSLNELQNLTENVQRFSMELDGLRTCRGCGKRGTSFKRCGKCSSVWYCNRACQRANWIEEGHKAECKVLKDPDWRALLHLK</sequence>
<accession>A0A6A6A4F9</accession>
<evidence type="ECO:0000313" key="7">
    <source>
        <dbReference type="EMBL" id="KAF2125481.1"/>
    </source>
</evidence>
<reference evidence="7" key="1">
    <citation type="journal article" date="2020" name="Stud. Mycol.">
        <title>101 Dothideomycetes genomes: a test case for predicting lifestyles and emergence of pathogens.</title>
        <authorList>
            <person name="Haridas S."/>
            <person name="Albert R."/>
            <person name="Binder M."/>
            <person name="Bloem J."/>
            <person name="Labutti K."/>
            <person name="Salamov A."/>
            <person name="Andreopoulos B."/>
            <person name="Baker S."/>
            <person name="Barry K."/>
            <person name="Bills G."/>
            <person name="Bluhm B."/>
            <person name="Cannon C."/>
            <person name="Castanera R."/>
            <person name="Culley D."/>
            <person name="Daum C."/>
            <person name="Ezra D."/>
            <person name="Gonzalez J."/>
            <person name="Henrissat B."/>
            <person name="Kuo A."/>
            <person name="Liang C."/>
            <person name="Lipzen A."/>
            <person name="Lutzoni F."/>
            <person name="Magnuson J."/>
            <person name="Mondo S."/>
            <person name="Nolan M."/>
            <person name="Ohm R."/>
            <person name="Pangilinan J."/>
            <person name="Park H.-J."/>
            <person name="Ramirez L."/>
            <person name="Alfaro M."/>
            <person name="Sun H."/>
            <person name="Tritt A."/>
            <person name="Yoshinaga Y."/>
            <person name="Zwiers L.-H."/>
            <person name="Turgeon B."/>
            <person name="Goodwin S."/>
            <person name="Spatafora J."/>
            <person name="Crous P."/>
            <person name="Grigoriev I."/>
        </authorList>
    </citation>
    <scope>NUCLEOTIDE SEQUENCE</scope>
    <source>
        <strain evidence="7">CBS 119687</strain>
    </source>
</reference>
<dbReference type="GeneID" id="54410268"/>
<dbReference type="PROSITE" id="PS50865">
    <property type="entry name" value="ZF_MYND_2"/>
    <property type="match status" value="1"/>
</dbReference>
<dbReference type="GO" id="GO:0008270">
    <property type="term" value="F:zinc ion binding"/>
    <property type="evidence" value="ECO:0007669"/>
    <property type="project" value="UniProtKB-KW"/>
</dbReference>
<evidence type="ECO:0000259" key="5">
    <source>
        <dbReference type="PROSITE" id="PS50280"/>
    </source>
</evidence>
<proteinExistence type="predicted"/>
<keyword evidence="2 4" id="KW-0863">Zinc-finger</keyword>
<dbReference type="Proteomes" id="UP000799771">
    <property type="component" value="Unassembled WGS sequence"/>
</dbReference>
<dbReference type="PROSITE" id="PS01360">
    <property type="entry name" value="ZF_MYND_1"/>
    <property type="match status" value="1"/>
</dbReference>
<dbReference type="PROSITE" id="PS50280">
    <property type="entry name" value="SET"/>
    <property type="match status" value="1"/>
</dbReference>
<dbReference type="Gene3D" id="2.170.270.10">
    <property type="entry name" value="SET domain"/>
    <property type="match status" value="1"/>
</dbReference>
<dbReference type="Gene3D" id="1.25.40.10">
    <property type="entry name" value="Tetratricopeptide repeat domain"/>
    <property type="match status" value="1"/>
</dbReference>
<name>A0A6A6A4F9_9PLEO</name>
<dbReference type="PANTHER" id="PTHR47332:SF2">
    <property type="entry name" value="SET-6"/>
    <property type="match status" value="1"/>
</dbReference>
<dbReference type="EMBL" id="ML977516">
    <property type="protein sequence ID" value="KAF2125481.1"/>
    <property type="molecule type" value="Genomic_DNA"/>
</dbReference>
<dbReference type="PANTHER" id="PTHR47332">
    <property type="entry name" value="SET DOMAIN-CONTAINING PROTEIN 5"/>
    <property type="match status" value="1"/>
</dbReference>
<evidence type="ECO:0000259" key="6">
    <source>
        <dbReference type="PROSITE" id="PS50865"/>
    </source>
</evidence>
<evidence type="ECO:0000256" key="3">
    <source>
        <dbReference type="ARBA" id="ARBA00022833"/>
    </source>
</evidence>
<keyword evidence="8" id="KW-1185">Reference proteome</keyword>
<dbReference type="SMART" id="SM00317">
    <property type="entry name" value="SET"/>
    <property type="match status" value="1"/>
</dbReference>
<dbReference type="SUPFAM" id="SSF144232">
    <property type="entry name" value="HIT/MYND zinc finger-like"/>
    <property type="match status" value="1"/>
</dbReference>
<evidence type="ECO:0000313" key="8">
    <source>
        <dbReference type="Proteomes" id="UP000799771"/>
    </source>
</evidence>
<dbReference type="Gene3D" id="6.10.140.2220">
    <property type="match status" value="1"/>
</dbReference>
<evidence type="ECO:0000256" key="4">
    <source>
        <dbReference type="PROSITE-ProRule" id="PRU00134"/>
    </source>
</evidence>
<dbReference type="OrthoDB" id="265717at2759"/>
<gene>
    <name evidence="7" type="ORF">P153DRAFT_378915</name>
</gene>
<feature type="domain" description="SET" evidence="5">
    <location>
        <begin position="1"/>
        <end position="145"/>
    </location>
</feature>
<dbReference type="RefSeq" id="XP_033519873.1">
    <property type="nucleotide sequence ID" value="XM_033669836.1"/>
</dbReference>